<dbReference type="EMBL" id="KN833806">
    <property type="protein sequence ID" value="KIK18427.1"/>
    <property type="molecule type" value="Genomic_DNA"/>
</dbReference>
<evidence type="ECO:0000313" key="2">
    <source>
        <dbReference type="Proteomes" id="UP000054018"/>
    </source>
</evidence>
<dbReference type="InterPro" id="IPR011990">
    <property type="entry name" value="TPR-like_helical_dom_sf"/>
</dbReference>
<gene>
    <name evidence="1" type="ORF">PISMIDRAFT_190214</name>
</gene>
<dbReference type="HOGENOM" id="CLU_113410_0_0_1"/>
<sequence length="211" mass="23837">MYLKKGNYDCAIPLIERAKNLAPKDKQCPPLTTISLIFGWSFNGPDIVAQQHLCQILYADGRMTKTVEILNIIRTLDEEVQGSKATAEWITDFTQKCASRLERAGDEALGSEKHDDAITQYSTALSLNPPSPAGLFVKRSRARAAKELWEDALQDAVEVCIVFFWRSTWRFMERNGTMKQSQLSTLCCTLSSSLMTLQLRNCVRTTCLHLR</sequence>
<dbReference type="Gene3D" id="1.25.40.10">
    <property type="entry name" value="Tetratricopeptide repeat domain"/>
    <property type="match status" value="1"/>
</dbReference>
<name>A0A0C9Z7Q8_9AGAM</name>
<organism evidence="1 2">
    <name type="scientific">Pisolithus microcarpus 441</name>
    <dbReference type="NCBI Taxonomy" id="765257"/>
    <lineage>
        <taxon>Eukaryota</taxon>
        <taxon>Fungi</taxon>
        <taxon>Dikarya</taxon>
        <taxon>Basidiomycota</taxon>
        <taxon>Agaricomycotina</taxon>
        <taxon>Agaricomycetes</taxon>
        <taxon>Agaricomycetidae</taxon>
        <taxon>Boletales</taxon>
        <taxon>Sclerodermatineae</taxon>
        <taxon>Pisolithaceae</taxon>
        <taxon>Pisolithus</taxon>
    </lineage>
</organism>
<reference evidence="1 2" key="1">
    <citation type="submission" date="2014-04" db="EMBL/GenBank/DDBJ databases">
        <authorList>
            <consortium name="DOE Joint Genome Institute"/>
            <person name="Kuo A."/>
            <person name="Kohler A."/>
            <person name="Costa M.D."/>
            <person name="Nagy L.G."/>
            <person name="Floudas D."/>
            <person name="Copeland A."/>
            <person name="Barry K.W."/>
            <person name="Cichocki N."/>
            <person name="Veneault-Fourrey C."/>
            <person name="LaButti K."/>
            <person name="Lindquist E.A."/>
            <person name="Lipzen A."/>
            <person name="Lundell T."/>
            <person name="Morin E."/>
            <person name="Murat C."/>
            <person name="Sun H."/>
            <person name="Tunlid A."/>
            <person name="Henrissat B."/>
            <person name="Grigoriev I.V."/>
            <person name="Hibbett D.S."/>
            <person name="Martin F."/>
            <person name="Nordberg H.P."/>
            <person name="Cantor M.N."/>
            <person name="Hua S.X."/>
        </authorList>
    </citation>
    <scope>NUCLEOTIDE SEQUENCE [LARGE SCALE GENOMIC DNA]</scope>
    <source>
        <strain evidence="1 2">441</strain>
    </source>
</reference>
<reference evidence="2" key="2">
    <citation type="submission" date="2015-01" db="EMBL/GenBank/DDBJ databases">
        <title>Evolutionary Origins and Diversification of the Mycorrhizal Mutualists.</title>
        <authorList>
            <consortium name="DOE Joint Genome Institute"/>
            <consortium name="Mycorrhizal Genomics Consortium"/>
            <person name="Kohler A."/>
            <person name="Kuo A."/>
            <person name="Nagy L.G."/>
            <person name="Floudas D."/>
            <person name="Copeland A."/>
            <person name="Barry K.W."/>
            <person name="Cichocki N."/>
            <person name="Veneault-Fourrey C."/>
            <person name="LaButti K."/>
            <person name="Lindquist E.A."/>
            <person name="Lipzen A."/>
            <person name="Lundell T."/>
            <person name="Morin E."/>
            <person name="Murat C."/>
            <person name="Riley R."/>
            <person name="Ohm R."/>
            <person name="Sun H."/>
            <person name="Tunlid A."/>
            <person name="Henrissat B."/>
            <person name="Grigoriev I.V."/>
            <person name="Hibbett D.S."/>
            <person name="Martin F."/>
        </authorList>
    </citation>
    <scope>NUCLEOTIDE SEQUENCE [LARGE SCALE GENOMIC DNA]</scope>
    <source>
        <strain evidence="2">441</strain>
    </source>
</reference>
<proteinExistence type="predicted"/>
<evidence type="ECO:0000313" key="1">
    <source>
        <dbReference type="EMBL" id="KIK18427.1"/>
    </source>
</evidence>
<keyword evidence="2" id="KW-1185">Reference proteome</keyword>
<protein>
    <submittedName>
        <fullName evidence="1">Uncharacterized protein</fullName>
    </submittedName>
</protein>
<dbReference type="AlphaFoldDB" id="A0A0C9Z7Q8"/>
<dbReference type="SUPFAM" id="SSF48452">
    <property type="entry name" value="TPR-like"/>
    <property type="match status" value="2"/>
</dbReference>
<dbReference type="OrthoDB" id="2690720at2759"/>
<dbReference type="Proteomes" id="UP000054018">
    <property type="component" value="Unassembled WGS sequence"/>
</dbReference>
<accession>A0A0C9Z7Q8</accession>